<dbReference type="PANTHER" id="PTHR42839:SF2">
    <property type="entry name" value="ISOCHORISMATE SYNTHASE ENTC"/>
    <property type="match status" value="1"/>
</dbReference>
<dbReference type="EC" id="5.4.4.2" evidence="3"/>
<evidence type="ECO:0000256" key="3">
    <source>
        <dbReference type="ARBA" id="ARBA00012824"/>
    </source>
</evidence>
<evidence type="ECO:0000259" key="6">
    <source>
        <dbReference type="Pfam" id="PF00425"/>
    </source>
</evidence>
<evidence type="ECO:0000313" key="8">
    <source>
        <dbReference type="Proteomes" id="UP000246077"/>
    </source>
</evidence>
<protein>
    <recommendedName>
        <fullName evidence="3">isochorismate synthase</fullName>
        <ecNumber evidence="3">5.4.4.2</ecNumber>
    </recommendedName>
    <alternativeName>
        <fullName evidence="5">Isochorismate mutase</fullName>
    </alternativeName>
</protein>
<dbReference type="Proteomes" id="UP000246077">
    <property type="component" value="Unassembled WGS sequence"/>
</dbReference>
<dbReference type="NCBIfam" id="TIGR00543">
    <property type="entry name" value="isochor_syn"/>
    <property type="match status" value="1"/>
</dbReference>
<evidence type="ECO:0000313" key="7">
    <source>
        <dbReference type="EMBL" id="PWR17826.1"/>
    </source>
</evidence>
<evidence type="ECO:0000256" key="1">
    <source>
        <dbReference type="ARBA" id="ARBA00000799"/>
    </source>
</evidence>
<dbReference type="PANTHER" id="PTHR42839">
    <property type="entry name" value="ISOCHORISMATE SYNTHASE ENTC"/>
    <property type="match status" value="1"/>
</dbReference>
<sequence>MASFMTAPDERVPGRWDLSSSSFAFLAAAEDIVCHGLRPRDGTDPVARPVFIAGALPFDRTRAGHFFVPEEVRRGRGLVRREMAAGTAAPPVLSIEPRPSPADYGRAVARALAALEGAAGLRKVVLARSLRLLAAEPFDPAWILRRLARDGAATAFGVALPARAGQPRRLVGASPELLIEKRGTRVLSHPLAGSARRDRDPALDRAAAEGLARSDKDRREHELVVEAILDTLAPWCRDLAAPKVGDLISTDSMWHLGTRIEGTLKVPEAPLLDLVRALHPTPAVCGTPRAEAARLIADLEGFERDFFAGAVGYVDEAGDGRWMVSIRCAEIAGAAAVLYAGAGIVPGSDPVAEIAETAAKFRAMLDALDLDRKEV</sequence>
<dbReference type="GO" id="GO:0009697">
    <property type="term" value="P:salicylic acid biosynthetic process"/>
    <property type="evidence" value="ECO:0007669"/>
    <property type="project" value="TreeGrafter"/>
</dbReference>
<comment type="catalytic activity">
    <reaction evidence="1">
        <text>chorismate = isochorismate</text>
        <dbReference type="Rhea" id="RHEA:18985"/>
        <dbReference type="ChEBI" id="CHEBI:29748"/>
        <dbReference type="ChEBI" id="CHEBI:29780"/>
        <dbReference type="EC" id="5.4.4.2"/>
    </reaction>
</comment>
<dbReference type="EMBL" id="QGLF01000008">
    <property type="protein sequence ID" value="PWR17826.1"/>
    <property type="molecule type" value="Genomic_DNA"/>
</dbReference>
<dbReference type="Gene3D" id="3.60.120.10">
    <property type="entry name" value="Anthranilate synthase"/>
    <property type="match status" value="1"/>
</dbReference>
<keyword evidence="4" id="KW-0413">Isomerase</keyword>
<dbReference type="RefSeq" id="WP_109923355.1">
    <property type="nucleotide sequence ID" value="NZ_QGLF01000008.1"/>
</dbReference>
<dbReference type="InterPro" id="IPR004561">
    <property type="entry name" value="IsoChor_synthase"/>
</dbReference>
<dbReference type="AlphaFoldDB" id="A0A317DVC5"/>
<accession>A0A317DVC5</accession>
<keyword evidence="8" id="KW-1185">Reference proteome</keyword>
<reference evidence="8" key="1">
    <citation type="submission" date="2018-05" db="EMBL/GenBank/DDBJ databases">
        <title>Zavarzinia sp. HR-AS.</title>
        <authorList>
            <person name="Lee Y."/>
            <person name="Jeon C.O."/>
        </authorList>
    </citation>
    <scope>NUCLEOTIDE SEQUENCE [LARGE SCALE GENOMIC DNA]</scope>
    <source>
        <strain evidence="8">DSM 1231</strain>
    </source>
</reference>
<evidence type="ECO:0000256" key="2">
    <source>
        <dbReference type="ARBA" id="ARBA00005297"/>
    </source>
</evidence>
<dbReference type="SUPFAM" id="SSF56322">
    <property type="entry name" value="ADC synthase"/>
    <property type="match status" value="1"/>
</dbReference>
<comment type="similarity">
    <text evidence="2">Belongs to the isochorismate synthase family.</text>
</comment>
<dbReference type="OrthoDB" id="9806579at2"/>
<name>A0A317DVC5_9PROT</name>
<dbReference type="InterPro" id="IPR005801">
    <property type="entry name" value="ADC_synthase"/>
</dbReference>
<dbReference type="InterPro" id="IPR015890">
    <property type="entry name" value="Chorismate_C"/>
</dbReference>
<organism evidence="7 8">
    <name type="scientific">Zavarzinia compransoris</name>
    <dbReference type="NCBI Taxonomy" id="1264899"/>
    <lineage>
        <taxon>Bacteria</taxon>
        <taxon>Pseudomonadati</taxon>
        <taxon>Pseudomonadota</taxon>
        <taxon>Alphaproteobacteria</taxon>
        <taxon>Rhodospirillales</taxon>
        <taxon>Zavarziniaceae</taxon>
        <taxon>Zavarzinia</taxon>
    </lineage>
</organism>
<feature type="domain" description="Chorismate-utilising enzyme C-terminal" evidence="6">
    <location>
        <begin position="102"/>
        <end position="360"/>
    </location>
</feature>
<proteinExistence type="inferred from homology"/>
<gene>
    <name evidence="7" type="ORF">DKG75_22045</name>
</gene>
<evidence type="ECO:0000256" key="4">
    <source>
        <dbReference type="ARBA" id="ARBA00023235"/>
    </source>
</evidence>
<dbReference type="Pfam" id="PF00425">
    <property type="entry name" value="Chorismate_bind"/>
    <property type="match status" value="1"/>
</dbReference>
<comment type="caution">
    <text evidence="7">The sequence shown here is derived from an EMBL/GenBank/DDBJ whole genome shotgun (WGS) entry which is preliminary data.</text>
</comment>
<evidence type="ECO:0000256" key="5">
    <source>
        <dbReference type="ARBA" id="ARBA00041564"/>
    </source>
</evidence>
<dbReference type="GO" id="GO:0008909">
    <property type="term" value="F:isochorismate synthase activity"/>
    <property type="evidence" value="ECO:0007669"/>
    <property type="project" value="UniProtKB-EC"/>
</dbReference>